<dbReference type="NCBIfam" id="TIGR00466">
    <property type="entry name" value="kdsB"/>
    <property type="match status" value="1"/>
</dbReference>
<dbReference type="InterPro" id="IPR029044">
    <property type="entry name" value="Nucleotide-diphossugar_trans"/>
</dbReference>
<dbReference type="HOGENOM" id="CLU_065038_1_0_6"/>
<dbReference type="NCBIfam" id="NF003950">
    <property type="entry name" value="PRK05450.1-3"/>
    <property type="match status" value="1"/>
</dbReference>
<dbReference type="GO" id="GO:0008690">
    <property type="term" value="F:3-deoxy-manno-octulosonate cytidylyltransferase activity"/>
    <property type="evidence" value="ECO:0007669"/>
    <property type="project" value="UniProtKB-UniRule"/>
</dbReference>
<comment type="subcellular location">
    <subcellularLocation>
        <location evidence="5">Cytoplasm</location>
    </subcellularLocation>
    <subcellularLocation>
        <location evidence="1">Membrane</location>
    </subcellularLocation>
</comment>
<dbReference type="AlphaFoldDB" id="I1YHQ0"/>
<dbReference type="UniPathway" id="UPA00030"/>
<dbReference type="Pfam" id="PF02348">
    <property type="entry name" value="CTP_transf_3"/>
    <property type="match status" value="1"/>
</dbReference>
<evidence type="ECO:0000256" key="4">
    <source>
        <dbReference type="ARBA" id="ARBA00022985"/>
    </source>
</evidence>
<dbReference type="KEGG" id="mec:Q7C_1293"/>
<gene>
    <name evidence="5" type="primary">kdsB</name>
    <name evidence="6" type="ordered locus">Q7C_1293</name>
</gene>
<dbReference type="UniPathway" id="UPA00358">
    <property type="reaction ID" value="UER00476"/>
</dbReference>
<dbReference type="Proteomes" id="UP000009145">
    <property type="component" value="Chromosome"/>
</dbReference>
<dbReference type="Gene3D" id="3.90.550.10">
    <property type="entry name" value="Spore Coat Polysaccharide Biosynthesis Protein SpsA, Chain A"/>
    <property type="match status" value="1"/>
</dbReference>
<dbReference type="GO" id="GO:0009103">
    <property type="term" value="P:lipopolysaccharide biosynthetic process"/>
    <property type="evidence" value="ECO:0007669"/>
    <property type="project" value="UniProtKB-UniRule"/>
</dbReference>
<comment type="similarity">
    <text evidence="5">Belongs to the KdsB family.</text>
</comment>
<reference evidence="6 7" key="1">
    <citation type="journal article" date="2012" name="J. Bacteriol.">
        <title>Complete genome sequences of Methylophaga sp. strain JAM1 and Methylophaga sp. strain JAM7.</title>
        <authorList>
            <person name="Villeneuve C."/>
            <person name="Martineau C."/>
            <person name="Mauffrey F."/>
            <person name="Villemur R."/>
        </authorList>
    </citation>
    <scope>NUCLEOTIDE SEQUENCE [LARGE SCALE GENOMIC DNA]</scope>
    <source>
        <strain evidence="6 7">JAM7</strain>
    </source>
</reference>
<dbReference type="NCBIfam" id="NF003952">
    <property type="entry name" value="PRK05450.1-5"/>
    <property type="match status" value="1"/>
</dbReference>
<evidence type="ECO:0000313" key="6">
    <source>
        <dbReference type="EMBL" id="AFJ02443.1"/>
    </source>
</evidence>
<protein>
    <recommendedName>
        <fullName evidence="5">3-deoxy-manno-octulosonate cytidylyltransferase</fullName>
        <ecNumber evidence="5">2.7.7.38</ecNumber>
    </recommendedName>
    <alternativeName>
        <fullName evidence="5">CMP-2-keto-3-deoxyoctulosonic acid synthase</fullName>
        <shortName evidence="5">CKS</shortName>
        <shortName evidence="5">CMP-KDO synthase</shortName>
    </alternativeName>
</protein>
<comment type="catalytic activity">
    <reaction evidence="5">
        <text>3-deoxy-alpha-D-manno-oct-2-ulosonate + CTP = CMP-3-deoxy-beta-D-manno-octulosonate + diphosphate</text>
        <dbReference type="Rhea" id="RHEA:23448"/>
        <dbReference type="ChEBI" id="CHEBI:33019"/>
        <dbReference type="ChEBI" id="CHEBI:37563"/>
        <dbReference type="ChEBI" id="CHEBI:85986"/>
        <dbReference type="ChEBI" id="CHEBI:85987"/>
        <dbReference type="EC" id="2.7.7.38"/>
    </reaction>
</comment>
<organism evidence="6 7">
    <name type="scientific">Methylophaga frappieri (strain ATCC BAA-2434 / DSM 25690 / JAM7)</name>
    <dbReference type="NCBI Taxonomy" id="754477"/>
    <lineage>
        <taxon>Bacteria</taxon>
        <taxon>Pseudomonadati</taxon>
        <taxon>Pseudomonadota</taxon>
        <taxon>Gammaproteobacteria</taxon>
        <taxon>Thiotrichales</taxon>
        <taxon>Piscirickettsiaceae</taxon>
        <taxon>Methylophaga</taxon>
    </lineage>
</organism>
<dbReference type="PANTHER" id="PTHR42866:SF2">
    <property type="entry name" value="3-DEOXY-MANNO-OCTULOSONATE CYTIDYLYLTRANSFERASE, MITOCHONDRIAL"/>
    <property type="match status" value="1"/>
</dbReference>
<dbReference type="HAMAP" id="MF_00057">
    <property type="entry name" value="KdsB"/>
    <property type="match status" value="1"/>
</dbReference>
<dbReference type="FunFam" id="3.90.550.10:FF:000011">
    <property type="entry name" value="3-deoxy-manno-octulosonate cytidylyltransferase"/>
    <property type="match status" value="1"/>
</dbReference>
<dbReference type="PATRIC" id="fig|754477.3.peg.1274"/>
<keyword evidence="3 5" id="KW-0548">Nucleotidyltransferase</keyword>
<proteinExistence type="inferred from homology"/>
<evidence type="ECO:0000256" key="5">
    <source>
        <dbReference type="HAMAP-Rule" id="MF_00057"/>
    </source>
</evidence>
<dbReference type="GO" id="GO:0016020">
    <property type="term" value="C:membrane"/>
    <property type="evidence" value="ECO:0007669"/>
    <property type="project" value="UniProtKB-SubCell"/>
</dbReference>
<accession>I1YHQ0</accession>
<evidence type="ECO:0000256" key="2">
    <source>
        <dbReference type="ARBA" id="ARBA00022679"/>
    </source>
</evidence>
<evidence type="ECO:0000256" key="3">
    <source>
        <dbReference type="ARBA" id="ARBA00022695"/>
    </source>
</evidence>
<dbReference type="eggNOG" id="COG1212">
    <property type="taxonomic scope" value="Bacteria"/>
</dbReference>
<dbReference type="RefSeq" id="WP_014703863.1">
    <property type="nucleotide sequence ID" value="NC_017856.1"/>
</dbReference>
<dbReference type="EMBL" id="CP003380">
    <property type="protein sequence ID" value="AFJ02443.1"/>
    <property type="molecule type" value="Genomic_DNA"/>
</dbReference>
<dbReference type="PANTHER" id="PTHR42866">
    <property type="entry name" value="3-DEOXY-MANNO-OCTULOSONATE CYTIDYLYLTRANSFERASE"/>
    <property type="match status" value="1"/>
</dbReference>
<dbReference type="GO" id="GO:0033468">
    <property type="term" value="P:CMP-keto-3-deoxy-D-manno-octulosonic acid biosynthetic process"/>
    <property type="evidence" value="ECO:0007669"/>
    <property type="project" value="UniProtKB-UniRule"/>
</dbReference>
<dbReference type="InterPro" id="IPR003329">
    <property type="entry name" value="Cytidylyl_trans"/>
</dbReference>
<comment type="pathway">
    <text evidence="5">Nucleotide-sugar biosynthesis; CMP-3-deoxy-D-manno-octulosonate biosynthesis; CMP-3-deoxy-D-manno-octulosonate from 3-deoxy-D-manno-octulosonate and CTP: step 1/1.</text>
</comment>
<dbReference type="EC" id="2.7.7.38" evidence="5"/>
<dbReference type="InterPro" id="IPR004528">
    <property type="entry name" value="KdsB"/>
</dbReference>
<sequence>MTFRVVIPARYASTRLPGKPLREIAGKPMIQHVYERARESDASSVIIATDDQRIADVVSQFGGDICLTRANHQSGTDRLAEVVNLRQFDPDDIIVNVQGDEPCLPAALINQVAHDLAEHPKAAITSLFSRLSSAEQIFDSNIVKVLVDAQGYALYFSRAPVPWLRGIFGEDKPLPAELPHRRHIGLYAYRSSYLQRYTDFSPCDLEQFESLEQLRALYHGNAIHLTEATEAAGHGVDTESDLLIAEQLLRQQ</sequence>
<dbReference type="CDD" id="cd02517">
    <property type="entry name" value="CMP-KDO-Synthetase"/>
    <property type="match status" value="1"/>
</dbReference>
<comment type="function">
    <text evidence="5">Activates KDO (a required 8-carbon sugar) for incorporation into bacterial lipopolysaccharide in Gram-negative bacteria.</text>
</comment>
<keyword evidence="4 5" id="KW-0448">Lipopolysaccharide biosynthesis</keyword>
<evidence type="ECO:0000313" key="7">
    <source>
        <dbReference type="Proteomes" id="UP000009145"/>
    </source>
</evidence>
<dbReference type="STRING" id="754477.Q7C_1293"/>
<name>I1YHQ0_METFJ</name>
<keyword evidence="5" id="KW-0963">Cytoplasm</keyword>
<dbReference type="OrthoDB" id="9815559at2"/>
<dbReference type="GO" id="GO:0005829">
    <property type="term" value="C:cytosol"/>
    <property type="evidence" value="ECO:0007669"/>
    <property type="project" value="TreeGrafter"/>
</dbReference>
<dbReference type="SUPFAM" id="SSF53448">
    <property type="entry name" value="Nucleotide-diphospho-sugar transferases"/>
    <property type="match status" value="1"/>
</dbReference>
<evidence type="ECO:0000256" key="1">
    <source>
        <dbReference type="ARBA" id="ARBA00004370"/>
    </source>
</evidence>
<keyword evidence="7" id="KW-1185">Reference proteome</keyword>
<dbReference type="NCBIfam" id="NF009905">
    <property type="entry name" value="PRK13368.1"/>
    <property type="match status" value="1"/>
</dbReference>
<keyword evidence="2 5" id="KW-0808">Transferase</keyword>
<comment type="pathway">
    <text evidence="5">Bacterial outer membrane biogenesis; lipopolysaccharide biosynthesis.</text>
</comment>